<evidence type="ECO:0000259" key="3">
    <source>
        <dbReference type="SMART" id="SM00824"/>
    </source>
</evidence>
<dbReference type="PANTHER" id="PTHR11487:SF0">
    <property type="entry name" value="S-ACYL FATTY ACID SYNTHASE THIOESTERASE, MEDIUM CHAIN"/>
    <property type="match status" value="1"/>
</dbReference>
<evidence type="ECO:0000256" key="1">
    <source>
        <dbReference type="ARBA" id="ARBA00007169"/>
    </source>
</evidence>
<keyword evidence="5" id="KW-1185">Reference proteome</keyword>
<accession>A0A250KXB6</accession>
<dbReference type="InterPro" id="IPR020802">
    <property type="entry name" value="TesA-like"/>
</dbReference>
<dbReference type="GO" id="GO:0008610">
    <property type="term" value="P:lipid biosynthetic process"/>
    <property type="evidence" value="ECO:0007669"/>
    <property type="project" value="TreeGrafter"/>
</dbReference>
<dbReference type="SMART" id="SM00824">
    <property type="entry name" value="PKS_TE"/>
    <property type="match status" value="1"/>
</dbReference>
<organism evidence="4 5">
    <name type="scientific">Methylocaldum marinum</name>
    <dbReference type="NCBI Taxonomy" id="1432792"/>
    <lineage>
        <taxon>Bacteria</taxon>
        <taxon>Pseudomonadati</taxon>
        <taxon>Pseudomonadota</taxon>
        <taxon>Gammaproteobacteria</taxon>
        <taxon>Methylococcales</taxon>
        <taxon>Methylococcaceae</taxon>
        <taxon>Methylocaldum</taxon>
    </lineage>
</organism>
<evidence type="ECO:0000256" key="2">
    <source>
        <dbReference type="ARBA" id="ARBA00022801"/>
    </source>
</evidence>
<dbReference type="EMBL" id="AP017928">
    <property type="protein sequence ID" value="BBA36242.1"/>
    <property type="molecule type" value="Genomic_DNA"/>
</dbReference>
<proteinExistence type="inferred from homology"/>
<dbReference type="OrthoDB" id="8480037at2"/>
<comment type="similarity">
    <text evidence="1">Belongs to the thioesterase family.</text>
</comment>
<reference evidence="4 5" key="1">
    <citation type="submission" date="2016-12" db="EMBL/GenBank/DDBJ databases">
        <title>Genome sequencing of Methylocaldum marinum.</title>
        <authorList>
            <person name="Takeuchi M."/>
            <person name="Kamagata Y."/>
            <person name="Hiraoka S."/>
            <person name="Oshima K."/>
            <person name="Hattori M."/>
            <person name="Iwasaki W."/>
        </authorList>
    </citation>
    <scope>NUCLEOTIDE SEQUENCE [LARGE SCALE GENOMIC DNA]</scope>
    <source>
        <strain evidence="4 5">S8</strain>
    </source>
</reference>
<keyword evidence="2" id="KW-0378">Hydrolase</keyword>
<protein>
    <submittedName>
        <fullName evidence="4">Thioesterase</fullName>
    </submittedName>
</protein>
<evidence type="ECO:0000313" key="4">
    <source>
        <dbReference type="EMBL" id="BBA36242.1"/>
    </source>
</evidence>
<dbReference type="Gene3D" id="3.40.50.1820">
    <property type="entry name" value="alpha/beta hydrolase"/>
    <property type="match status" value="1"/>
</dbReference>
<dbReference type="InterPro" id="IPR001031">
    <property type="entry name" value="Thioesterase"/>
</dbReference>
<evidence type="ECO:0000313" key="5">
    <source>
        <dbReference type="Proteomes" id="UP000266313"/>
    </source>
</evidence>
<dbReference type="RefSeq" id="WP_119631451.1">
    <property type="nucleotide sequence ID" value="NZ_AP017928.1"/>
</dbReference>
<dbReference type="PANTHER" id="PTHR11487">
    <property type="entry name" value="THIOESTERASE"/>
    <property type="match status" value="1"/>
</dbReference>
<dbReference type="Proteomes" id="UP000266313">
    <property type="component" value="Chromosome"/>
</dbReference>
<dbReference type="SUPFAM" id="SSF53474">
    <property type="entry name" value="alpha/beta-Hydrolases"/>
    <property type="match status" value="1"/>
</dbReference>
<feature type="domain" description="Thioesterase TesA-like" evidence="3">
    <location>
        <begin position="25"/>
        <end position="246"/>
    </location>
</feature>
<dbReference type="InterPro" id="IPR012223">
    <property type="entry name" value="TEII"/>
</dbReference>
<gene>
    <name evidence="4" type="ORF">sS8_4312</name>
</gene>
<dbReference type="AlphaFoldDB" id="A0A250KXB6"/>
<dbReference type="Pfam" id="PF00975">
    <property type="entry name" value="Thioesterase"/>
    <property type="match status" value="1"/>
</dbReference>
<sequence length="260" mass="29109">MSVVSPSEWFVRYQNHPATAPVRLFAFPFAGGGAAIYREWGNRLRGVDVYSALLPGRERRLDELPIGDLHQLLDPLLPALLALADRPFILFGHSMGALIAYELARRLKERGVSPAHVIVSGYRSPDRPRRNRTLHHLPDAELVDALRDYGGTPAKILEHEEMLQILLPMLRADFRLNETYLYTPGLMLDCPLTALAGLADKLVTPDEMTGWGEKTDGDFSLVRIPGGHFFILECPDLVLETVQNRIHGLANGWKARGSEW</sequence>
<dbReference type="InterPro" id="IPR029058">
    <property type="entry name" value="AB_hydrolase_fold"/>
</dbReference>
<dbReference type="GO" id="GO:0016787">
    <property type="term" value="F:hydrolase activity"/>
    <property type="evidence" value="ECO:0007669"/>
    <property type="project" value="UniProtKB-KW"/>
</dbReference>
<name>A0A250KXB6_9GAMM</name>
<dbReference type="KEGG" id="mmai:sS8_4312"/>